<dbReference type="STRING" id="212818.A0A0D1ZHF9"/>
<dbReference type="HOGENOM" id="CLU_077728_0_1_1"/>
<dbReference type="CDD" id="cd04301">
    <property type="entry name" value="NAT_SF"/>
    <property type="match status" value="1"/>
</dbReference>
<evidence type="ECO:0000313" key="3">
    <source>
        <dbReference type="EMBL" id="KIV93254.1"/>
    </source>
</evidence>
<sequence length="261" mass="29078">MPLHAGVNLVTSSTPHLSSVIDGIVAVHAGCIIHDNTMATFMPPLDYDKMVKWWNERVAEVTAGERQIVVYLAEPSSRTSTGGFDSESQHLPAPPFLTGPDAEKSYPPLSPTSASSWISPASKSSNTWPTIPATSTSPLLEIAGLVSLSFPYSQTGPFRGMIEKLLTSPLHRRKGVARQVMAELERVAWKLGKWNLLLDTTMGTDAEHVYPRLGYVERAQVREFGFSPRDMTLLDEIWFAKDLRVRERRLWREEEEGETEG</sequence>
<dbReference type="EMBL" id="KN847522">
    <property type="protein sequence ID" value="KIV93254.1"/>
    <property type="molecule type" value="Genomic_DNA"/>
</dbReference>
<reference evidence="3 4" key="1">
    <citation type="submission" date="2015-01" db="EMBL/GenBank/DDBJ databases">
        <title>The Genome Sequence of Exophiala mesophila CBS40295.</title>
        <authorList>
            <consortium name="The Broad Institute Genomics Platform"/>
            <person name="Cuomo C."/>
            <person name="de Hoog S."/>
            <person name="Gorbushina A."/>
            <person name="Stielow B."/>
            <person name="Teixiera M."/>
            <person name="Abouelleil A."/>
            <person name="Chapman S.B."/>
            <person name="Priest M."/>
            <person name="Young S.K."/>
            <person name="Wortman J."/>
            <person name="Nusbaum C."/>
            <person name="Birren B."/>
        </authorList>
    </citation>
    <scope>NUCLEOTIDE SEQUENCE [LARGE SCALE GENOMIC DNA]</scope>
    <source>
        <strain evidence="3 4">CBS 40295</strain>
    </source>
</reference>
<evidence type="ECO:0000256" key="1">
    <source>
        <dbReference type="SAM" id="MobiDB-lite"/>
    </source>
</evidence>
<dbReference type="VEuPathDB" id="FungiDB:PV10_04481"/>
<dbReference type="PROSITE" id="PS51186">
    <property type="entry name" value="GNAT"/>
    <property type="match status" value="1"/>
</dbReference>
<evidence type="ECO:0000259" key="2">
    <source>
        <dbReference type="PROSITE" id="PS51186"/>
    </source>
</evidence>
<dbReference type="OMA" id="MHIDCIQ"/>
<dbReference type="RefSeq" id="XP_016224828.1">
    <property type="nucleotide sequence ID" value="XM_016369040.1"/>
</dbReference>
<dbReference type="InterPro" id="IPR000182">
    <property type="entry name" value="GNAT_dom"/>
</dbReference>
<feature type="region of interest" description="Disordered" evidence="1">
    <location>
        <begin position="80"/>
        <end position="110"/>
    </location>
</feature>
<dbReference type="AlphaFoldDB" id="A0A0D1ZHF9"/>
<dbReference type="Gene3D" id="3.40.630.30">
    <property type="match status" value="1"/>
</dbReference>
<dbReference type="GO" id="GO:0016747">
    <property type="term" value="F:acyltransferase activity, transferring groups other than amino-acyl groups"/>
    <property type="evidence" value="ECO:0007669"/>
    <property type="project" value="InterPro"/>
</dbReference>
<protein>
    <recommendedName>
        <fullName evidence="2">N-acetyltransferase domain-containing protein</fullName>
    </recommendedName>
</protein>
<keyword evidence="4" id="KW-1185">Reference proteome</keyword>
<dbReference type="Proteomes" id="UP000054302">
    <property type="component" value="Unassembled WGS sequence"/>
</dbReference>
<proteinExistence type="predicted"/>
<gene>
    <name evidence="3" type="ORF">PV10_04481</name>
</gene>
<organism evidence="3 4">
    <name type="scientific">Exophiala mesophila</name>
    <name type="common">Black yeast-like fungus</name>
    <dbReference type="NCBI Taxonomy" id="212818"/>
    <lineage>
        <taxon>Eukaryota</taxon>
        <taxon>Fungi</taxon>
        <taxon>Dikarya</taxon>
        <taxon>Ascomycota</taxon>
        <taxon>Pezizomycotina</taxon>
        <taxon>Eurotiomycetes</taxon>
        <taxon>Chaetothyriomycetidae</taxon>
        <taxon>Chaetothyriales</taxon>
        <taxon>Herpotrichiellaceae</taxon>
        <taxon>Exophiala</taxon>
    </lineage>
</organism>
<accession>A0A0D1ZHF9</accession>
<dbReference type="SUPFAM" id="SSF55729">
    <property type="entry name" value="Acyl-CoA N-acyltransferases (Nat)"/>
    <property type="match status" value="1"/>
</dbReference>
<dbReference type="Pfam" id="PF00583">
    <property type="entry name" value="Acetyltransf_1"/>
    <property type="match status" value="1"/>
</dbReference>
<feature type="domain" description="N-acetyltransferase" evidence="2">
    <location>
        <begin position="141"/>
        <end position="244"/>
    </location>
</feature>
<dbReference type="InterPro" id="IPR016181">
    <property type="entry name" value="Acyl_CoA_acyltransferase"/>
</dbReference>
<dbReference type="OrthoDB" id="41532at2759"/>
<evidence type="ECO:0000313" key="4">
    <source>
        <dbReference type="Proteomes" id="UP000054302"/>
    </source>
</evidence>
<name>A0A0D1ZHF9_EXOME</name>
<dbReference type="GeneID" id="27322326"/>